<organism evidence="1">
    <name type="scientific">Archangium disciforme</name>
    <dbReference type="NCBI Taxonomy" id="38"/>
    <lineage>
        <taxon>Bacteria</taxon>
        <taxon>Pseudomonadati</taxon>
        <taxon>Myxococcota</taxon>
        <taxon>Myxococcia</taxon>
        <taxon>Myxococcales</taxon>
        <taxon>Cystobacterineae</taxon>
        <taxon>Archangiaceae</taxon>
        <taxon>Archangium</taxon>
    </lineage>
</organism>
<evidence type="ECO:0000313" key="1">
    <source>
        <dbReference type="EMBL" id="AYM52727.1"/>
    </source>
</evidence>
<dbReference type="Pfam" id="PF14234">
    <property type="entry name" value="DUF4336"/>
    <property type="match status" value="1"/>
</dbReference>
<dbReference type="Gene3D" id="3.60.15.10">
    <property type="entry name" value="Ribonuclease Z/Hydroxyacylglutathione hydrolase-like"/>
    <property type="match status" value="1"/>
</dbReference>
<dbReference type="SUPFAM" id="SSF56281">
    <property type="entry name" value="Metallo-hydrolase/oxidoreductase"/>
    <property type="match status" value="1"/>
</dbReference>
<evidence type="ECO:0008006" key="2">
    <source>
        <dbReference type="Google" id="ProtNLM"/>
    </source>
</evidence>
<accession>A0A3Q8I2D1</accession>
<proteinExistence type="predicted"/>
<dbReference type="AlphaFoldDB" id="A0A3Q8I2D1"/>
<name>A0A3Q8I2D1_9BACT</name>
<dbReference type="InterPro" id="IPR025638">
    <property type="entry name" value="DUF4336"/>
</dbReference>
<dbReference type="PANTHER" id="PTHR33835">
    <property type="entry name" value="YALI0C07656P"/>
    <property type="match status" value="1"/>
</dbReference>
<dbReference type="EMBL" id="MH908883">
    <property type="protein sequence ID" value="AYM52727.1"/>
    <property type="molecule type" value="Genomic_DNA"/>
</dbReference>
<dbReference type="InterPro" id="IPR036866">
    <property type="entry name" value="RibonucZ/Hydroxyglut_hydro"/>
</dbReference>
<protein>
    <recommendedName>
        <fullName evidence="2">DUF4336 domain-containing protein</fullName>
    </recommendedName>
</protein>
<reference evidence="1" key="1">
    <citation type="journal article" date="2018" name="J. Ind. Microbiol. Biotechnol.">
        <title>Genome mining reveals uncommon alkylpyrones as type III PKS products from myxobacteria.</title>
        <authorList>
            <person name="Hug J.J."/>
            <person name="Panter F."/>
            <person name="Krug D."/>
            <person name="Muller R."/>
        </authorList>
    </citation>
    <scope>NUCLEOTIDE SEQUENCE</scope>
    <source>
        <strain evidence="1">MCy8408</strain>
    </source>
</reference>
<dbReference type="PANTHER" id="PTHR33835:SF1">
    <property type="entry name" value="METALLO-BETA-LACTAMASE DOMAIN-CONTAINING PROTEIN"/>
    <property type="match status" value="1"/>
</dbReference>
<sequence>MLRAVAEDVHVLTVPFRFGGFDLGGRMTVIRLPDGGLWVHSPVRPTPEVRSAVEALGPVRFLVAPNLWHHLFIQDWAAACPEAKVVAPASLRRKRPGLRIDLELGDAPEAGWAGTLDQVFIRGMPKVDECVFFHRPSRTVLLTDLAFNIHQTGSWLTRVYLKASGAWRKLSTTYLERALMKDRAAVRASLDKVLAWNAERVVVCHGDVVERGGQEALENAFRRL</sequence>